<feature type="transmembrane region" description="Helical" evidence="5">
    <location>
        <begin position="325"/>
        <end position="347"/>
    </location>
</feature>
<feature type="transmembrane region" description="Helical" evidence="5">
    <location>
        <begin position="34"/>
        <end position="54"/>
    </location>
</feature>
<evidence type="ECO:0000256" key="3">
    <source>
        <dbReference type="ARBA" id="ARBA00022989"/>
    </source>
</evidence>
<evidence type="ECO:0000313" key="6">
    <source>
        <dbReference type="EMBL" id="MCI3274951.1"/>
    </source>
</evidence>
<keyword evidence="4 5" id="KW-0472">Membrane</keyword>
<keyword evidence="7" id="KW-1185">Reference proteome</keyword>
<dbReference type="Proteomes" id="UP001165269">
    <property type="component" value="Unassembled WGS sequence"/>
</dbReference>
<proteinExistence type="predicted"/>
<accession>A0ABS9YGE4</accession>
<evidence type="ECO:0000256" key="1">
    <source>
        <dbReference type="ARBA" id="ARBA00004141"/>
    </source>
</evidence>
<dbReference type="EMBL" id="JALDAY010000008">
    <property type="protein sequence ID" value="MCI3274951.1"/>
    <property type="molecule type" value="Genomic_DNA"/>
</dbReference>
<feature type="transmembrane region" description="Helical" evidence="5">
    <location>
        <begin position="204"/>
        <end position="225"/>
    </location>
</feature>
<dbReference type="PANTHER" id="PTHR43077:SF5">
    <property type="entry name" value="PHAGE INFECTION PROTEIN"/>
    <property type="match status" value="1"/>
</dbReference>
<feature type="transmembrane region" description="Helical" evidence="5">
    <location>
        <begin position="259"/>
        <end position="277"/>
    </location>
</feature>
<evidence type="ECO:0000256" key="4">
    <source>
        <dbReference type="ARBA" id="ARBA00023136"/>
    </source>
</evidence>
<keyword evidence="2 5" id="KW-0812">Transmembrane</keyword>
<evidence type="ECO:0000256" key="5">
    <source>
        <dbReference type="SAM" id="Phobius"/>
    </source>
</evidence>
<protein>
    <submittedName>
        <fullName evidence="6">ABC transporter permease</fullName>
    </submittedName>
</protein>
<gene>
    <name evidence="6" type="ORF">MQP27_28090</name>
</gene>
<feature type="transmembrane region" description="Helical" evidence="5">
    <location>
        <begin position="231"/>
        <end position="252"/>
    </location>
</feature>
<name>A0ABS9YGE4_9ACTN</name>
<organism evidence="6 7">
    <name type="scientific">Streptomyces cylindrosporus</name>
    <dbReference type="NCBI Taxonomy" id="2927583"/>
    <lineage>
        <taxon>Bacteria</taxon>
        <taxon>Bacillati</taxon>
        <taxon>Actinomycetota</taxon>
        <taxon>Actinomycetes</taxon>
        <taxon>Kitasatosporales</taxon>
        <taxon>Streptomycetaceae</taxon>
        <taxon>Streptomyces</taxon>
    </lineage>
</organism>
<feature type="transmembrane region" description="Helical" evidence="5">
    <location>
        <begin position="172"/>
        <end position="192"/>
    </location>
</feature>
<evidence type="ECO:0000256" key="2">
    <source>
        <dbReference type="ARBA" id="ARBA00022692"/>
    </source>
</evidence>
<sequence length="356" mass="36762">MTSSPANPAQDPPSAPAPRGFTAELRDALSLRGILLIVGVFALQLGFVLSYIGAFHAPKPHHIPVAVVAPAEVSGEVVKQLNALENDPLDARAAATEKQARALILDRTVDAAILIDPKGTTDTLLVASAGGPAVSSTGQQIAQTIETDRHRQVTITDIRPPADSDGRGMSSFYLVMGWMVGGYMAATILGMAGGARPANLHRTVIRLGSLALYAIASGLGGAIIADPLLGALQGHFAQLWALGALIVFASAATTVAFQVLWGVIGVGVTVLLFVVLGNPSAGGAYPSVLLPPFWAAIGQWLPPGAGTTAVRNTVYFSANAIAQPLWVLAGYAVLGTAVAVAASALHLRRRQRLEDA</sequence>
<comment type="caution">
    <text evidence="6">The sequence shown here is derived from an EMBL/GenBank/DDBJ whole genome shotgun (WGS) entry which is preliminary data.</text>
</comment>
<dbReference type="RefSeq" id="WP_242768693.1">
    <property type="nucleotide sequence ID" value="NZ_JALDAY010000008.1"/>
</dbReference>
<keyword evidence="3 5" id="KW-1133">Transmembrane helix</keyword>
<comment type="subcellular location">
    <subcellularLocation>
        <location evidence="1">Membrane</location>
        <topology evidence="1">Multi-pass membrane protein</topology>
    </subcellularLocation>
</comment>
<dbReference type="PANTHER" id="PTHR43077">
    <property type="entry name" value="TRANSPORT PERMEASE YVFS-RELATED"/>
    <property type="match status" value="1"/>
</dbReference>
<reference evidence="6" key="1">
    <citation type="submission" date="2022-03" db="EMBL/GenBank/DDBJ databases">
        <title>Streptomyces 7R015 and 7R016 isolated from Barleria lupulina in Thailand.</title>
        <authorList>
            <person name="Kanchanasin P."/>
            <person name="Phongsopitanun W."/>
            <person name="Tanasupawat S."/>
        </authorList>
    </citation>
    <scope>NUCLEOTIDE SEQUENCE</scope>
    <source>
        <strain evidence="6">7R015</strain>
    </source>
</reference>
<evidence type="ECO:0000313" key="7">
    <source>
        <dbReference type="Proteomes" id="UP001165269"/>
    </source>
</evidence>
<dbReference type="InterPro" id="IPR051328">
    <property type="entry name" value="T7SS_ABC-Transporter"/>
</dbReference>